<dbReference type="InterPro" id="IPR008274">
    <property type="entry name" value="AldOxase/xan_DH_MoCoBD1"/>
</dbReference>
<feature type="binding site" evidence="14">
    <location>
        <position position="50"/>
    </location>
    <ligand>
        <name>[2Fe-2S] cluster</name>
        <dbReference type="ChEBI" id="CHEBI:190135"/>
        <label>1</label>
    </ligand>
</feature>
<dbReference type="Pfam" id="PF00941">
    <property type="entry name" value="FAD_binding_5"/>
    <property type="match status" value="1"/>
</dbReference>
<evidence type="ECO:0000256" key="8">
    <source>
        <dbReference type="ARBA" id="ARBA00023002"/>
    </source>
</evidence>
<dbReference type="Pfam" id="PF02738">
    <property type="entry name" value="MoCoBD_1"/>
    <property type="match status" value="1"/>
</dbReference>
<dbReference type="Gene3D" id="3.30.465.10">
    <property type="match status" value="1"/>
</dbReference>
<evidence type="ECO:0000313" key="17">
    <source>
        <dbReference type="EMBL" id="CAD9973127.1"/>
    </source>
</evidence>
<dbReference type="SMART" id="SM01092">
    <property type="entry name" value="CO_deh_flav_C"/>
    <property type="match status" value="1"/>
</dbReference>
<feature type="binding site" evidence="14">
    <location>
        <position position="864"/>
    </location>
    <ligand>
        <name>Mo-molybdopterin</name>
        <dbReference type="ChEBI" id="CHEBI:71302"/>
    </ligand>
    <ligandPart>
        <name>Mo</name>
        <dbReference type="ChEBI" id="CHEBI:28685"/>
    </ligandPart>
</feature>
<dbReference type="SUPFAM" id="SSF56003">
    <property type="entry name" value="Molybdenum cofactor-binding domain"/>
    <property type="match status" value="1"/>
</dbReference>
<dbReference type="CDD" id="cd00207">
    <property type="entry name" value="fer2"/>
    <property type="match status" value="1"/>
</dbReference>
<dbReference type="FunFam" id="3.30.365.10:FF:000004">
    <property type="entry name" value="Xanthine dehydrogenase oxidase"/>
    <property type="match status" value="1"/>
</dbReference>
<evidence type="ECO:0000256" key="10">
    <source>
        <dbReference type="ARBA" id="ARBA00023014"/>
    </source>
</evidence>
<keyword evidence="9 14" id="KW-0408">Iron</keyword>
<dbReference type="InterPro" id="IPR016208">
    <property type="entry name" value="Ald_Oxase/xanthine_DH-like"/>
</dbReference>
<evidence type="ECO:0000256" key="2">
    <source>
        <dbReference type="ARBA" id="ARBA00006849"/>
    </source>
</evidence>
<dbReference type="InterPro" id="IPR005107">
    <property type="entry name" value="CO_DH_flav_C"/>
</dbReference>
<feature type="domain" description="FAD-binding PCMH-type" evidence="16">
    <location>
        <begin position="242"/>
        <end position="436"/>
    </location>
</feature>
<dbReference type="GO" id="GO:0051537">
    <property type="term" value="F:2 iron, 2 sulfur cluster binding"/>
    <property type="evidence" value="ECO:0007669"/>
    <property type="project" value="UniProtKB-KW"/>
</dbReference>
<keyword evidence="10 14" id="KW-0411">Iron-sulfur</keyword>
<dbReference type="SUPFAM" id="SSF54665">
    <property type="entry name" value="CO dehydrogenase molybdoprotein N-domain-like"/>
    <property type="match status" value="1"/>
</dbReference>
<feature type="binding site" evidence="14">
    <location>
        <position position="126"/>
    </location>
    <ligand>
        <name>[2Fe-2S] cluster</name>
        <dbReference type="ChEBI" id="CHEBI:190135"/>
        <label>2</label>
    </ligand>
</feature>
<comment type="cofactor">
    <cofactor evidence="1 13">
        <name>FAD</name>
        <dbReference type="ChEBI" id="CHEBI:57692"/>
    </cofactor>
</comment>
<dbReference type="PANTHER" id="PTHR45444:SF3">
    <property type="entry name" value="XANTHINE DEHYDROGENASE"/>
    <property type="match status" value="1"/>
</dbReference>
<evidence type="ECO:0000256" key="9">
    <source>
        <dbReference type="ARBA" id="ARBA00023004"/>
    </source>
</evidence>
<dbReference type="GO" id="GO:0016491">
    <property type="term" value="F:oxidoreductase activity"/>
    <property type="evidence" value="ECO:0007669"/>
    <property type="project" value="UniProtKB-KW"/>
</dbReference>
<dbReference type="InterPro" id="IPR036318">
    <property type="entry name" value="FAD-bd_PCMH-like_sf"/>
</dbReference>
<evidence type="ECO:0000256" key="1">
    <source>
        <dbReference type="ARBA" id="ARBA00001974"/>
    </source>
</evidence>
<accession>A0A7S2YF81</accession>
<dbReference type="InterPro" id="IPR002888">
    <property type="entry name" value="2Fe-2S-bd"/>
</dbReference>
<evidence type="ECO:0000256" key="3">
    <source>
        <dbReference type="ARBA" id="ARBA00022505"/>
    </source>
</evidence>
<feature type="binding site" evidence="14">
    <location>
        <position position="1185"/>
    </location>
    <ligand>
        <name>Mo-molybdopterin</name>
        <dbReference type="ChEBI" id="CHEBI:71302"/>
    </ligand>
    <ligandPart>
        <name>Mo</name>
        <dbReference type="ChEBI" id="CHEBI:28685"/>
    </ligandPart>
</feature>
<feature type="domain" description="2Fe-2S ferredoxin-type" evidence="15">
    <location>
        <begin position="1"/>
        <end position="68"/>
    </location>
</feature>
<proteinExistence type="inferred from homology"/>
<dbReference type="EMBL" id="HBHT01022809">
    <property type="protein sequence ID" value="CAD9973127.1"/>
    <property type="molecule type" value="Transcribed_RNA"/>
</dbReference>
<dbReference type="Gene3D" id="1.10.150.120">
    <property type="entry name" value="[2Fe-2S]-binding domain"/>
    <property type="match status" value="1"/>
</dbReference>
<dbReference type="InterPro" id="IPR016169">
    <property type="entry name" value="FAD-bd_PCMH_sub2"/>
</dbReference>
<dbReference type="InterPro" id="IPR006058">
    <property type="entry name" value="2Fe2S_fd_BS"/>
</dbReference>
<feature type="binding site" evidence="14">
    <location>
        <position position="1013"/>
    </location>
    <ligand>
        <name>Mo-molybdopterin</name>
        <dbReference type="ChEBI" id="CHEBI:71302"/>
    </ligand>
    <ligandPart>
        <name>Mo</name>
        <dbReference type="ChEBI" id="CHEBI:28685"/>
    </ligandPart>
</feature>
<dbReference type="SUPFAM" id="SSF56176">
    <property type="entry name" value="FAD-binding/transporter-associated domain-like"/>
    <property type="match status" value="1"/>
</dbReference>
<evidence type="ECO:0000256" key="11">
    <source>
        <dbReference type="ARBA" id="ARBA00034078"/>
    </source>
</evidence>
<evidence type="ECO:0000259" key="16">
    <source>
        <dbReference type="PROSITE" id="PS51387"/>
    </source>
</evidence>
<organism evidence="17">
    <name type="scientific">Entomoneis paludosa</name>
    <dbReference type="NCBI Taxonomy" id="265537"/>
    <lineage>
        <taxon>Eukaryota</taxon>
        <taxon>Sar</taxon>
        <taxon>Stramenopiles</taxon>
        <taxon>Ochrophyta</taxon>
        <taxon>Bacillariophyta</taxon>
        <taxon>Bacillariophyceae</taxon>
        <taxon>Bacillariophycidae</taxon>
        <taxon>Entomoneidaceae</taxon>
        <taxon>Entomoneis</taxon>
    </lineage>
</organism>
<gene>
    <name evidence="17" type="ORF">APAL1065_LOCUS15302</name>
</gene>
<dbReference type="PROSITE" id="PS51387">
    <property type="entry name" value="FAD_PCMH"/>
    <property type="match status" value="1"/>
</dbReference>
<dbReference type="InterPro" id="IPR036884">
    <property type="entry name" value="2Fe-2S-bd_dom_sf"/>
</dbReference>
<dbReference type="PIRSF" id="PIRSF000127">
    <property type="entry name" value="Xanthine_DH"/>
    <property type="match status" value="1"/>
</dbReference>
<feature type="binding site" evidence="14">
    <location>
        <position position="25"/>
    </location>
    <ligand>
        <name>[2Fe-2S] cluster</name>
        <dbReference type="ChEBI" id="CHEBI:190135"/>
        <label>1</label>
    </ligand>
</feature>
<dbReference type="SMART" id="SM01008">
    <property type="entry name" value="Ald_Xan_dh_C"/>
    <property type="match status" value="1"/>
</dbReference>
<feature type="binding site" evidence="14">
    <location>
        <position position="91"/>
    </location>
    <ligand>
        <name>[2Fe-2S] cluster</name>
        <dbReference type="ChEBI" id="CHEBI:190135"/>
        <label>2</label>
    </ligand>
</feature>
<feature type="binding site" evidence="13">
    <location>
        <position position="377"/>
    </location>
    <ligand>
        <name>FAD</name>
        <dbReference type="ChEBI" id="CHEBI:57692"/>
    </ligand>
</feature>
<dbReference type="Pfam" id="PF00111">
    <property type="entry name" value="Fer2"/>
    <property type="match status" value="1"/>
</dbReference>
<dbReference type="SUPFAM" id="SSF47741">
    <property type="entry name" value="CO dehydrogenase ISP C-domain like"/>
    <property type="match status" value="1"/>
</dbReference>
<dbReference type="FunFam" id="3.30.465.10:FF:000004">
    <property type="entry name" value="Xanthine dehydrogenase/oxidase"/>
    <property type="match status" value="1"/>
</dbReference>
<dbReference type="Pfam" id="PF01315">
    <property type="entry name" value="Ald_Xan_dh_C"/>
    <property type="match status" value="1"/>
</dbReference>
<evidence type="ECO:0000256" key="5">
    <source>
        <dbReference type="ARBA" id="ARBA00022714"/>
    </source>
</evidence>
<feature type="binding site" evidence="13">
    <location>
        <position position="1116"/>
    </location>
    <ligand>
        <name>substrate</name>
    </ligand>
</feature>
<dbReference type="InterPro" id="IPR000674">
    <property type="entry name" value="Ald_Oxase/Xan_DH_a/b"/>
</dbReference>
<feature type="binding site" evidence="14">
    <location>
        <position position="28"/>
    </location>
    <ligand>
        <name>[2Fe-2S] cluster</name>
        <dbReference type="ChEBI" id="CHEBI:190135"/>
        <label>1</label>
    </ligand>
</feature>
<comment type="cofactor">
    <cofactor evidence="14">
        <name>Mo-molybdopterin</name>
        <dbReference type="ChEBI" id="CHEBI:71302"/>
    </cofactor>
    <text evidence="14">Binds 1 Mo-molybdopterin (Mo-MPT) cofactor per subunit.</text>
</comment>
<dbReference type="PROSITE" id="PS00197">
    <property type="entry name" value="2FE2S_FER_1"/>
    <property type="match status" value="1"/>
</dbReference>
<keyword evidence="8" id="KW-0560">Oxidoreductase</keyword>
<feature type="binding site" evidence="14">
    <location>
        <position position="128"/>
    </location>
    <ligand>
        <name>[2Fe-2S] cluster</name>
        <dbReference type="ChEBI" id="CHEBI:190135"/>
        <label>2</label>
    </ligand>
</feature>
<feature type="binding site" evidence="13">
    <location>
        <position position="354"/>
    </location>
    <ligand>
        <name>FAD</name>
        <dbReference type="ChEBI" id="CHEBI:57692"/>
    </ligand>
</feature>
<dbReference type="Pfam" id="PF03450">
    <property type="entry name" value="CO_deh_flav_C"/>
    <property type="match status" value="1"/>
</dbReference>
<dbReference type="Gene3D" id="3.10.20.30">
    <property type="match status" value="1"/>
</dbReference>
<keyword evidence="6 14" id="KW-0479">Metal-binding</keyword>
<dbReference type="SUPFAM" id="SSF55447">
    <property type="entry name" value="CO dehydrogenase flavoprotein C-terminal domain-like"/>
    <property type="match status" value="1"/>
</dbReference>
<name>A0A7S2YF81_9STRA</name>
<feature type="active site" description="Proton acceptor" evidence="12">
    <location>
        <position position="1393"/>
    </location>
</feature>
<dbReference type="InterPro" id="IPR037165">
    <property type="entry name" value="AldOxase/xan_DH_Mopterin-bd_sf"/>
</dbReference>
<dbReference type="InterPro" id="IPR036856">
    <property type="entry name" value="Ald_Oxase/Xan_DH_a/b_sf"/>
</dbReference>
<evidence type="ECO:0000259" key="15">
    <source>
        <dbReference type="PROSITE" id="PS51085"/>
    </source>
</evidence>
<evidence type="ECO:0008006" key="18">
    <source>
        <dbReference type="Google" id="ProtNLM"/>
    </source>
</evidence>
<dbReference type="PANTHER" id="PTHR45444">
    <property type="entry name" value="XANTHINE DEHYDROGENASE"/>
    <property type="match status" value="1"/>
</dbReference>
<comment type="cofactor">
    <cofactor evidence="14">
        <name>[2Fe-2S] cluster</name>
        <dbReference type="ChEBI" id="CHEBI:190135"/>
    </cofactor>
    <text evidence="14">Binds 2 [2Fe-2S] clusters.</text>
</comment>
<dbReference type="Gene3D" id="3.90.1170.50">
    <property type="entry name" value="Aldehyde oxidase/xanthine dehydrogenase, a/b hammerhead"/>
    <property type="match status" value="1"/>
</dbReference>
<dbReference type="Pfam" id="PF20256">
    <property type="entry name" value="MoCoBD_2"/>
    <property type="match status" value="1"/>
</dbReference>
<dbReference type="GO" id="GO:0071949">
    <property type="term" value="F:FAD binding"/>
    <property type="evidence" value="ECO:0007669"/>
    <property type="project" value="InterPro"/>
</dbReference>
<dbReference type="Pfam" id="PF01799">
    <property type="entry name" value="Fer2_2"/>
    <property type="match status" value="1"/>
</dbReference>
<reference evidence="17" key="1">
    <citation type="submission" date="2021-01" db="EMBL/GenBank/DDBJ databases">
        <authorList>
            <person name="Corre E."/>
            <person name="Pelletier E."/>
            <person name="Niang G."/>
            <person name="Scheremetjew M."/>
            <person name="Finn R."/>
            <person name="Kale V."/>
            <person name="Holt S."/>
            <person name="Cochrane G."/>
            <person name="Meng A."/>
            <person name="Brown T."/>
            <person name="Cohen L."/>
        </authorList>
    </citation>
    <scope>NUCLEOTIDE SEQUENCE</scope>
    <source>
        <strain evidence="17">CCMP125</strain>
    </source>
</reference>
<dbReference type="Gene3D" id="3.30.43.10">
    <property type="entry name" value="Uridine Diphospho-n-acetylenolpyruvylglucosamine Reductase, domain 2"/>
    <property type="match status" value="1"/>
</dbReference>
<dbReference type="InterPro" id="IPR012675">
    <property type="entry name" value="Beta-grasp_dom_sf"/>
</dbReference>
<evidence type="ECO:0000256" key="14">
    <source>
        <dbReference type="PIRSR" id="PIRSR000127-3"/>
    </source>
</evidence>
<dbReference type="InterPro" id="IPR002346">
    <property type="entry name" value="Mopterin_DH_FAD-bd"/>
</dbReference>
<comment type="cofactor">
    <cofactor evidence="11">
        <name>[2Fe-2S] cluster</name>
        <dbReference type="ChEBI" id="CHEBI:190135"/>
    </cofactor>
</comment>
<dbReference type="SUPFAM" id="SSF54292">
    <property type="entry name" value="2Fe-2S ferredoxin-like"/>
    <property type="match status" value="1"/>
</dbReference>
<feature type="binding site" evidence="14">
    <location>
        <position position="895"/>
    </location>
    <ligand>
        <name>Mo-molybdopterin</name>
        <dbReference type="ChEBI" id="CHEBI:71302"/>
    </ligand>
    <ligandPart>
        <name>Mo</name>
        <dbReference type="ChEBI" id="CHEBI:28685"/>
    </ligandPart>
</feature>
<dbReference type="InterPro" id="IPR036683">
    <property type="entry name" value="CO_DH_flav_C_dom_sf"/>
</dbReference>
<dbReference type="GO" id="GO:0005506">
    <property type="term" value="F:iron ion binding"/>
    <property type="evidence" value="ECO:0007669"/>
    <property type="project" value="InterPro"/>
</dbReference>
<evidence type="ECO:0000256" key="4">
    <source>
        <dbReference type="ARBA" id="ARBA00022630"/>
    </source>
</evidence>
<keyword evidence="5 14" id="KW-0001">2Fe-2S</keyword>
<feature type="binding site" evidence="13">
    <location>
        <position position="445"/>
    </location>
    <ligand>
        <name>FAD</name>
        <dbReference type="ChEBI" id="CHEBI:57692"/>
    </ligand>
</feature>
<dbReference type="Gene3D" id="3.30.365.10">
    <property type="entry name" value="Aldehyde oxidase/xanthine dehydrogenase, molybdopterin binding domain"/>
    <property type="match status" value="4"/>
</dbReference>
<dbReference type="FunFam" id="3.30.365.10:FF:000001">
    <property type="entry name" value="Xanthine dehydrogenase oxidase"/>
    <property type="match status" value="1"/>
</dbReference>
<dbReference type="PROSITE" id="PS51085">
    <property type="entry name" value="2FE2S_FER_2"/>
    <property type="match status" value="1"/>
</dbReference>
<dbReference type="FunFam" id="3.30.365.10:FF:000002">
    <property type="entry name" value="Xanthine dehydrogenase oxidase"/>
    <property type="match status" value="1"/>
</dbReference>
<feature type="binding site" evidence="13">
    <location>
        <begin position="269"/>
        <end position="276"/>
    </location>
    <ligand>
        <name>FAD</name>
        <dbReference type="ChEBI" id="CHEBI:57692"/>
    </ligand>
</feature>
<dbReference type="InterPro" id="IPR016167">
    <property type="entry name" value="FAD-bd_PCMH_sub1"/>
</dbReference>
<evidence type="ECO:0000256" key="6">
    <source>
        <dbReference type="ARBA" id="ARBA00022723"/>
    </source>
</evidence>
<keyword evidence="4" id="KW-0285">Flavoprotein</keyword>
<feature type="binding site" evidence="14">
    <location>
        <position position="20"/>
    </location>
    <ligand>
        <name>[2Fe-2S] cluster</name>
        <dbReference type="ChEBI" id="CHEBI:190135"/>
        <label>1</label>
    </ligand>
</feature>
<dbReference type="InterPro" id="IPR036010">
    <property type="entry name" value="2Fe-2S_ferredoxin-like_sf"/>
</dbReference>
<dbReference type="InterPro" id="IPR001041">
    <property type="entry name" value="2Fe-2S_ferredoxin-type"/>
</dbReference>
<evidence type="ECO:0000256" key="13">
    <source>
        <dbReference type="PIRSR" id="PIRSR000127-2"/>
    </source>
</evidence>
<dbReference type="InterPro" id="IPR046867">
    <property type="entry name" value="AldOxase/xan_DH_MoCoBD2"/>
</dbReference>
<feature type="binding site" evidence="13">
    <location>
        <position position="1015"/>
    </location>
    <ligand>
        <name>substrate</name>
    </ligand>
</feature>
<dbReference type="Gene3D" id="3.30.390.50">
    <property type="entry name" value="CO dehydrogenase flavoprotein, C-terminal domain"/>
    <property type="match status" value="1"/>
</dbReference>
<feature type="binding site" evidence="13">
    <location>
        <position position="981"/>
    </location>
    <ligand>
        <name>substrate</name>
    </ligand>
</feature>
<keyword evidence="3 14" id="KW-0500">Molybdenum</keyword>
<comment type="similarity">
    <text evidence="2">Belongs to the xanthine dehydrogenase family.</text>
</comment>
<feature type="binding site" evidence="13">
    <location>
        <position position="899"/>
    </location>
    <ligand>
        <name>substrate</name>
    </ligand>
</feature>
<evidence type="ECO:0000256" key="7">
    <source>
        <dbReference type="ARBA" id="ARBA00022827"/>
    </source>
</evidence>
<feature type="binding site" evidence="14">
    <location>
        <position position="94"/>
    </location>
    <ligand>
        <name>[2Fe-2S] cluster</name>
        <dbReference type="ChEBI" id="CHEBI:190135"/>
        <label>2</label>
    </ligand>
</feature>
<protein>
    <recommendedName>
        <fullName evidence="18">Xanthine dehydrogenase</fullName>
    </recommendedName>
</protein>
<sequence length="1465" mass="157925">MTLLSYLRTVMGLTGSKLGCAEGGCGACTVLVSHRVPGTQDIRHASVNACLMPVLAAHECHVTTVEGVGSVKNDGLHPVQKAMVDMHGSQCGFCTPGIIVSLYTLLSNQETATVEQVEEHLDGNLCRCTGYRPIWDAAKSLTIEAVGPCGTPCRECPERDECEQDCNVQDKELEASSGAEESKPSEESICCTSSEDKMKAYQKEFKGTSSTWRNQPDEMFPEELKQDKVVNPLLVVDSSAAATESASTWIQPTTFSELLRVVAEGNCKLVVGNTEVGIEVRFKHALYPKLVHPASSISELFQSPTVMNHKETTTLSMGSCCPLSTIQHECGHLASDSPDMKRTCQPIHDMLRWFASTQIRNVACLGGNLVTASPISDMNPLLASMNANLVLASANGLGDTIKRRSCLVSDFFLKYRTVALQPGEVVESVEIPLLKKFFNYVYPFKQARRREDDISIVTAGMRIELVPTNNGFTIQDIAIAFGGMAPTTVMAPKTAEALIGQEFCELTFNTAGDVLLEELALPEAVPGGQAAYRMTLAASFLKKFYLSVLRDLHDDLKAIKGNEGSYSLDGVILADPPALDESEQSGTRNFLMEKKPNYSGVQQYPSPKVVNYKGLEEEKLPPVQSMAAAAAAAEAAKNGGAVGKAVTHQSGPLHCTGEALYVDDIPTPPATLHASLVLSKECGRVFKSVAAEDALAVPGVAGFFSHQDLVALGGNNNLGPILTDEVVFLPLGEVVRTVGQVLGIVVGDTLEAAELGARKVGINYEDQPQNSQKIIVTVQDAIEANSFYENSRHVLARGDVAALDTLATVADTAIGNGAPKPGDIVKVSGQFHSGAQEHFYLETQGTLVVPSDGDTNLTVYCSSQAPTKTQTFCAAATGTPAAKVAVRVKRMGGGFGGKETRSVPFSAAVAVAAKAVARPVKLILPRDVDMKTSGTRHVFVSKYQATAQVTEDGGAKLMSLDIKLFANGGCGFDLSGPVVDRALFHSDGCYNFPNFRCEGVVCKTVQAPHTAYRGFGGPQGIAANEHVLEHLALACNVPIDNLRRSNMYKNGDSTHFGMIIGEEDGGKWNIPVMWDRMYTELNVQQRREEIKEFNEQHKYIKRGLTLLPTKFGIAYTAKFMNQGGSLVHLYTDGTVLVSHGGTEMGQGLHTKVCQVAAQAFGIPVDDVYVNDSSTDKVANTIPTAASMSTDTYGMATLDACRQILERLEPIRKELGPNASLKEIAKKAHFSRVDLSAHGFFALMNERCGFDFTIEMPPDFPVGERPWNSWKGHPFNYFTQGVACTEVEVDLLTGNHRTLRSDLMVDVGSSINPAIDIGQIEGAFTQGMGWSTIEDVVYGDDDHTWIRPRGSLFTSGPGTYKIPAFNDVPEIFNVTLLENVENPWAVHSSKAIGEPPFYLGASVYNAVKDAVIAARKDTSPGYFEMRLPATSERIRMYAADSLALKAVDKVCLGGVESGSFQPQGSF</sequence>
<evidence type="ECO:0000256" key="12">
    <source>
        <dbReference type="PIRSR" id="PIRSR000127-1"/>
    </source>
</evidence>
<keyword evidence="7 13" id="KW-0274">FAD</keyword>
<dbReference type="InterPro" id="IPR016166">
    <property type="entry name" value="FAD-bd_PCMH"/>
</dbReference>